<dbReference type="Proteomes" id="UP000269198">
    <property type="component" value="Unassembled WGS sequence"/>
</dbReference>
<keyword evidence="1" id="KW-0812">Transmembrane</keyword>
<proteinExistence type="predicted"/>
<protein>
    <submittedName>
        <fullName evidence="2">Uncharacterized protein</fullName>
    </submittedName>
</protein>
<gene>
    <name evidence="2" type="ORF">EFW17_16745</name>
</gene>
<keyword evidence="3" id="KW-1185">Reference proteome</keyword>
<evidence type="ECO:0000256" key="1">
    <source>
        <dbReference type="SAM" id="Phobius"/>
    </source>
</evidence>
<keyword evidence="1" id="KW-1133">Transmembrane helix</keyword>
<sequence length="63" mass="6226">MEELLDRTNEQSDDLFGVLTPQTQVEFDTGNTPVLATPAAAAAGAGATVGAFAAGVAVGYAVG</sequence>
<evidence type="ECO:0000313" key="3">
    <source>
        <dbReference type="Proteomes" id="UP000269198"/>
    </source>
</evidence>
<name>A0A3N0E5P2_9ACTN</name>
<organism evidence="2 3">
    <name type="scientific">Halostreptopolyspora alba</name>
    <dbReference type="NCBI Taxonomy" id="2487137"/>
    <lineage>
        <taxon>Bacteria</taxon>
        <taxon>Bacillati</taxon>
        <taxon>Actinomycetota</taxon>
        <taxon>Actinomycetes</taxon>
        <taxon>Streptosporangiales</taxon>
        <taxon>Nocardiopsidaceae</taxon>
        <taxon>Halostreptopolyspora</taxon>
    </lineage>
</organism>
<dbReference type="EMBL" id="RJMB01000018">
    <property type="protein sequence ID" value="RNL83152.1"/>
    <property type="molecule type" value="Genomic_DNA"/>
</dbReference>
<reference evidence="2 3" key="1">
    <citation type="submission" date="2018-11" db="EMBL/GenBank/DDBJ databases">
        <title>The genome draft of YIM 96095.</title>
        <authorList>
            <person name="Tang S.-K."/>
            <person name="Chunyu W.-X."/>
            <person name="Feng Y.-Z."/>
        </authorList>
    </citation>
    <scope>NUCLEOTIDE SEQUENCE [LARGE SCALE GENOMIC DNA]</scope>
    <source>
        <strain evidence="2 3">YIM 96095</strain>
    </source>
</reference>
<accession>A0A3N0E5P2</accession>
<dbReference type="AlphaFoldDB" id="A0A3N0E5P2"/>
<dbReference type="OrthoDB" id="3399094at2"/>
<dbReference type="RefSeq" id="WP_123202353.1">
    <property type="nucleotide sequence ID" value="NZ_RJMB01000018.1"/>
</dbReference>
<comment type="caution">
    <text evidence="2">The sequence shown here is derived from an EMBL/GenBank/DDBJ whole genome shotgun (WGS) entry which is preliminary data.</text>
</comment>
<evidence type="ECO:0000313" key="2">
    <source>
        <dbReference type="EMBL" id="RNL83152.1"/>
    </source>
</evidence>
<keyword evidence="1" id="KW-0472">Membrane</keyword>
<feature type="transmembrane region" description="Helical" evidence="1">
    <location>
        <begin position="39"/>
        <end position="62"/>
    </location>
</feature>